<name>A0A2G4YUB1_9PROT</name>
<keyword evidence="5 10" id="KW-0547">Nucleotide-binding</keyword>
<gene>
    <name evidence="10" type="primary">ispE</name>
    <name evidence="13" type="ORF">CRD36_04385</name>
</gene>
<evidence type="ECO:0000256" key="4">
    <source>
        <dbReference type="ARBA" id="ARBA00022679"/>
    </source>
</evidence>
<feature type="binding site" evidence="10">
    <location>
        <begin position="98"/>
        <end position="108"/>
    </location>
    <ligand>
        <name>ATP</name>
        <dbReference type="ChEBI" id="CHEBI:30616"/>
    </ligand>
</feature>
<comment type="pathway">
    <text evidence="10">Isoprenoid biosynthesis; isopentenyl diphosphate biosynthesis via DXP pathway; isopentenyl diphosphate from 1-deoxy-D-xylulose 5-phosphate: step 3/6.</text>
</comment>
<dbReference type="UniPathway" id="UPA00056">
    <property type="reaction ID" value="UER00094"/>
</dbReference>
<comment type="catalytic activity">
    <reaction evidence="10">
        <text>4-CDP-2-C-methyl-D-erythritol + ATP = 4-CDP-2-C-methyl-D-erythritol 2-phosphate + ADP + H(+)</text>
        <dbReference type="Rhea" id="RHEA:18437"/>
        <dbReference type="ChEBI" id="CHEBI:15378"/>
        <dbReference type="ChEBI" id="CHEBI:30616"/>
        <dbReference type="ChEBI" id="CHEBI:57823"/>
        <dbReference type="ChEBI" id="CHEBI:57919"/>
        <dbReference type="ChEBI" id="CHEBI:456216"/>
        <dbReference type="EC" id="2.7.1.148"/>
    </reaction>
</comment>
<evidence type="ECO:0000256" key="6">
    <source>
        <dbReference type="ARBA" id="ARBA00022777"/>
    </source>
</evidence>
<dbReference type="InterPro" id="IPR006204">
    <property type="entry name" value="GHMP_kinase_N_dom"/>
</dbReference>
<dbReference type="SUPFAM" id="SSF54211">
    <property type="entry name" value="Ribosomal protein S5 domain 2-like"/>
    <property type="match status" value="1"/>
</dbReference>
<evidence type="ECO:0000256" key="1">
    <source>
        <dbReference type="ARBA" id="ARBA00009684"/>
    </source>
</evidence>
<accession>A0A2G4YUB1</accession>
<dbReference type="GO" id="GO:0005524">
    <property type="term" value="F:ATP binding"/>
    <property type="evidence" value="ECO:0007669"/>
    <property type="project" value="UniProtKB-UniRule"/>
</dbReference>
<dbReference type="Pfam" id="PF00288">
    <property type="entry name" value="GHMP_kinases_N"/>
    <property type="match status" value="1"/>
</dbReference>
<comment type="function">
    <text evidence="10">Catalyzes the phosphorylation of the position 2 hydroxy group of 4-diphosphocytidyl-2C-methyl-D-erythritol.</text>
</comment>
<dbReference type="Proteomes" id="UP000229730">
    <property type="component" value="Unassembled WGS sequence"/>
</dbReference>
<feature type="domain" description="GHMP kinase N-terminal" evidence="11">
    <location>
        <begin position="70"/>
        <end position="144"/>
    </location>
</feature>
<feature type="active site" evidence="10">
    <location>
        <position position="140"/>
    </location>
</feature>
<dbReference type="EMBL" id="PDEM01000009">
    <property type="protein sequence ID" value="PHZ85919.1"/>
    <property type="molecule type" value="Genomic_DNA"/>
</dbReference>
<dbReference type="FunCoup" id="A0A2G4YUB1">
    <property type="interactions" value="277"/>
</dbReference>
<dbReference type="Gene3D" id="3.30.70.890">
    <property type="entry name" value="GHMP kinase, C-terminal domain"/>
    <property type="match status" value="1"/>
</dbReference>
<evidence type="ECO:0000313" key="14">
    <source>
        <dbReference type="Proteomes" id="UP000229730"/>
    </source>
</evidence>
<evidence type="ECO:0000256" key="7">
    <source>
        <dbReference type="ARBA" id="ARBA00022840"/>
    </source>
</evidence>
<dbReference type="GO" id="GO:0016114">
    <property type="term" value="P:terpenoid biosynthetic process"/>
    <property type="evidence" value="ECO:0007669"/>
    <property type="project" value="UniProtKB-UniRule"/>
</dbReference>
<feature type="domain" description="GHMP kinase C-terminal" evidence="12">
    <location>
        <begin position="222"/>
        <end position="272"/>
    </location>
</feature>
<keyword evidence="7 10" id="KW-0067">ATP-binding</keyword>
<dbReference type="HAMAP" id="MF_00061">
    <property type="entry name" value="IspE"/>
    <property type="match status" value="1"/>
</dbReference>
<dbReference type="RefSeq" id="WP_099471504.1">
    <property type="nucleotide sequence ID" value="NZ_CP041025.1"/>
</dbReference>
<reference evidence="13 14" key="1">
    <citation type="submission" date="2017-10" db="EMBL/GenBank/DDBJ databases">
        <title>Frigbacter circumglobatus gen. nov. sp. nov., isolated from sediment cultured in situ.</title>
        <authorList>
            <person name="Zhao Z."/>
        </authorList>
    </citation>
    <scope>NUCLEOTIDE SEQUENCE [LARGE SCALE GENOMIC DNA]</scope>
    <source>
        <strain evidence="13 14">ZYL</strain>
    </source>
</reference>
<dbReference type="OrthoDB" id="9809438at2"/>
<dbReference type="InterPro" id="IPR014721">
    <property type="entry name" value="Ribsml_uS5_D2-typ_fold_subgr"/>
</dbReference>
<dbReference type="PIRSF" id="PIRSF010376">
    <property type="entry name" value="IspE"/>
    <property type="match status" value="1"/>
</dbReference>
<dbReference type="InterPro" id="IPR004424">
    <property type="entry name" value="IspE"/>
</dbReference>
<proteinExistence type="inferred from homology"/>
<dbReference type="SUPFAM" id="SSF55060">
    <property type="entry name" value="GHMP Kinase, C-terminal domain"/>
    <property type="match status" value="1"/>
</dbReference>
<evidence type="ECO:0000313" key="13">
    <source>
        <dbReference type="EMBL" id="PHZ85919.1"/>
    </source>
</evidence>
<dbReference type="InParanoid" id="A0A2G4YUB1"/>
<dbReference type="GO" id="GO:0050515">
    <property type="term" value="F:4-(cytidine 5'-diphospho)-2-C-methyl-D-erythritol kinase activity"/>
    <property type="evidence" value="ECO:0007669"/>
    <property type="project" value="UniProtKB-UniRule"/>
</dbReference>
<evidence type="ECO:0000256" key="2">
    <source>
        <dbReference type="ARBA" id="ARBA00012052"/>
    </source>
</evidence>
<protein>
    <recommendedName>
        <fullName evidence="3 10">4-diphosphocytidyl-2-C-methyl-D-erythritol kinase</fullName>
        <shortName evidence="10">CMK</shortName>
        <ecNumber evidence="2 10">2.7.1.148</ecNumber>
    </recommendedName>
    <alternativeName>
        <fullName evidence="9 10">4-(cytidine-5'-diphospho)-2-C-methyl-D-erythritol kinase</fullName>
    </alternativeName>
</protein>
<dbReference type="PANTHER" id="PTHR43527:SF2">
    <property type="entry name" value="4-DIPHOSPHOCYTIDYL-2-C-METHYL-D-ERYTHRITOL KINASE, CHLOROPLASTIC"/>
    <property type="match status" value="1"/>
</dbReference>
<dbReference type="NCBIfam" id="TIGR00154">
    <property type="entry name" value="ispE"/>
    <property type="match status" value="1"/>
</dbReference>
<evidence type="ECO:0000256" key="10">
    <source>
        <dbReference type="HAMAP-Rule" id="MF_00061"/>
    </source>
</evidence>
<keyword evidence="14" id="KW-1185">Reference proteome</keyword>
<dbReference type="Gene3D" id="3.30.230.10">
    <property type="match status" value="1"/>
</dbReference>
<feature type="active site" evidence="10">
    <location>
        <position position="13"/>
    </location>
</feature>
<dbReference type="InterPro" id="IPR013750">
    <property type="entry name" value="GHMP_kinase_C_dom"/>
</dbReference>
<evidence type="ECO:0000259" key="11">
    <source>
        <dbReference type="Pfam" id="PF00288"/>
    </source>
</evidence>
<evidence type="ECO:0000256" key="8">
    <source>
        <dbReference type="ARBA" id="ARBA00023229"/>
    </source>
</evidence>
<dbReference type="NCBIfam" id="NF011202">
    <property type="entry name" value="PRK14608.1"/>
    <property type="match status" value="1"/>
</dbReference>
<evidence type="ECO:0000256" key="3">
    <source>
        <dbReference type="ARBA" id="ARBA00017473"/>
    </source>
</evidence>
<dbReference type="InterPro" id="IPR036554">
    <property type="entry name" value="GHMP_kinase_C_sf"/>
</dbReference>
<dbReference type="EC" id="2.7.1.148" evidence="2 10"/>
<evidence type="ECO:0000256" key="9">
    <source>
        <dbReference type="ARBA" id="ARBA00032554"/>
    </source>
</evidence>
<keyword evidence="4 10" id="KW-0808">Transferase</keyword>
<evidence type="ECO:0000256" key="5">
    <source>
        <dbReference type="ARBA" id="ARBA00022741"/>
    </source>
</evidence>
<dbReference type="InterPro" id="IPR020568">
    <property type="entry name" value="Ribosomal_Su5_D2-typ_SF"/>
</dbReference>
<keyword evidence="6 10" id="KW-0418">Kinase</keyword>
<evidence type="ECO:0000259" key="12">
    <source>
        <dbReference type="Pfam" id="PF08544"/>
    </source>
</evidence>
<organism evidence="13 14">
    <name type="scientific">Paremcibacter congregatus</name>
    <dbReference type="NCBI Taxonomy" id="2043170"/>
    <lineage>
        <taxon>Bacteria</taxon>
        <taxon>Pseudomonadati</taxon>
        <taxon>Pseudomonadota</taxon>
        <taxon>Alphaproteobacteria</taxon>
        <taxon>Emcibacterales</taxon>
        <taxon>Emcibacteraceae</taxon>
        <taxon>Paremcibacter</taxon>
    </lineage>
</organism>
<dbReference type="Pfam" id="PF08544">
    <property type="entry name" value="GHMP_kinases_C"/>
    <property type="match status" value="1"/>
</dbReference>
<keyword evidence="8 10" id="KW-0414">Isoprene biosynthesis</keyword>
<sequence>MANKSVSRIARAKINLDLVITGQRADGYHLLDSLVVFADFGDQITVSPAEKLSLTISGPFGRGLLRQSDNLVLRSAQLLRDRFDIRVGAQIELIKNLPISSGIGGGSADAAAALKALTELWGLCDKIPEMSDLPLLLGADVPVCMASETRRMSGIGEVLTPVSLKKNLYMLLVNPGVSVSTAAIFQARAKRQAPFSKPLNIPPEIDDLAQLRHLLVARGNDLQREACLVEPVISEVLNHLYATEGCIYSAMSGSGATCFAIYETCEAARTAEGEISQGTQSWWVQVMQVI</sequence>
<dbReference type="GO" id="GO:0019288">
    <property type="term" value="P:isopentenyl diphosphate biosynthetic process, methylerythritol 4-phosphate pathway"/>
    <property type="evidence" value="ECO:0007669"/>
    <property type="project" value="UniProtKB-UniRule"/>
</dbReference>
<dbReference type="AlphaFoldDB" id="A0A2G4YUB1"/>
<dbReference type="PANTHER" id="PTHR43527">
    <property type="entry name" value="4-DIPHOSPHOCYTIDYL-2-C-METHYL-D-ERYTHRITOL KINASE, CHLOROPLASTIC"/>
    <property type="match status" value="1"/>
</dbReference>
<comment type="similarity">
    <text evidence="1 10">Belongs to the GHMP kinase family. IspE subfamily.</text>
</comment>
<comment type="caution">
    <text evidence="13">The sequence shown here is derived from an EMBL/GenBank/DDBJ whole genome shotgun (WGS) entry which is preliminary data.</text>
</comment>